<dbReference type="STRING" id="218851.A0A2G5EXH0"/>
<proteinExistence type="predicted"/>
<keyword evidence="2" id="KW-0479">Metal-binding</keyword>
<dbReference type="SMART" id="SM00355">
    <property type="entry name" value="ZnF_C2H2"/>
    <property type="match status" value="1"/>
</dbReference>
<dbReference type="EMBL" id="KZ305020">
    <property type="protein sequence ID" value="PIA60463.1"/>
    <property type="molecule type" value="Genomic_DNA"/>
</dbReference>
<keyword evidence="6" id="KW-0804">Transcription</keyword>
<feature type="domain" description="C2H2-type" evidence="9">
    <location>
        <begin position="34"/>
        <end position="61"/>
    </location>
</feature>
<dbReference type="Pfam" id="PF13912">
    <property type="entry name" value="zf-C2H2_6"/>
    <property type="match status" value="1"/>
</dbReference>
<gene>
    <name evidence="10" type="ORF">AQUCO_00300162v1</name>
</gene>
<evidence type="ECO:0000256" key="8">
    <source>
        <dbReference type="PROSITE-ProRule" id="PRU00042"/>
    </source>
</evidence>
<evidence type="ECO:0000259" key="9">
    <source>
        <dbReference type="PROSITE" id="PS50157"/>
    </source>
</evidence>
<keyword evidence="7" id="KW-0539">Nucleus</keyword>
<dbReference type="PROSITE" id="PS00028">
    <property type="entry name" value="ZINC_FINGER_C2H2_1"/>
    <property type="match status" value="1"/>
</dbReference>
<protein>
    <recommendedName>
        <fullName evidence="9">C2H2-type domain-containing protein</fullName>
    </recommendedName>
</protein>
<dbReference type="InterPro" id="IPR036236">
    <property type="entry name" value="Znf_C2H2_sf"/>
</dbReference>
<dbReference type="Proteomes" id="UP000230069">
    <property type="component" value="Unassembled WGS sequence"/>
</dbReference>
<keyword evidence="4" id="KW-0862">Zinc</keyword>
<keyword evidence="3 8" id="KW-0863">Zinc-finger</keyword>
<dbReference type="PROSITE" id="PS50157">
    <property type="entry name" value="ZINC_FINGER_C2H2_2"/>
    <property type="match status" value="1"/>
</dbReference>
<dbReference type="AlphaFoldDB" id="A0A2G5EXH0"/>
<evidence type="ECO:0000256" key="6">
    <source>
        <dbReference type="ARBA" id="ARBA00023163"/>
    </source>
</evidence>
<dbReference type="PANTHER" id="PTHR45801">
    <property type="entry name" value="OS07G0101800 PROTEIN"/>
    <property type="match status" value="1"/>
</dbReference>
<dbReference type="PANTHER" id="PTHR45801:SF117">
    <property type="entry name" value="OS07G0417400 PROTEIN"/>
    <property type="match status" value="1"/>
</dbReference>
<dbReference type="InParanoid" id="A0A2G5EXH0"/>
<dbReference type="InterPro" id="IPR013087">
    <property type="entry name" value="Znf_C2H2_type"/>
</dbReference>
<evidence type="ECO:0000256" key="3">
    <source>
        <dbReference type="ARBA" id="ARBA00022771"/>
    </source>
</evidence>
<dbReference type="SUPFAM" id="SSF57667">
    <property type="entry name" value="beta-beta-alpha zinc fingers"/>
    <property type="match status" value="1"/>
</dbReference>
<evidence type="ECO:0000256" key="4">
    <source>
        <dbReference type="ARBA" id="ARBA00022833"/>
    </source>
</evidence>
<reference evidence="10 11" key="1">
    <citation type="submission" date="2017-09" db="EMBL/GenBank/DDBJ databases">
        <title>WGS assembly of Aquilegia coerulea Goldsmith.</title>
        <authorList>
            <person name="Hodges S."/>
            <person name="Kramer E."/>
            <person name="Nordborg M."/>
            <person name="Tomkins J."/>
            <person name="Borevitz J."/>
            <person name="Derieg N."/>
            <person name="Yan J."/>
            <person name="Mihaltcheva S."/>
            <person name="Hayes R.D."/>
            <person name="Rokhsar D."/>
        </authorList>
    </citation>
    <scope>NUCLEOTIDE SEQUENCE [LARGE SCALE GENOMIC DNA]</scope>
    <source>
        <strain evidence="11">cv. Goldsmith</strain>
    </source>
</reference>
<evidence type="ECO:0000313" key="10">
    <source>
        <dbReference type="EMBL" id="PIA60463.1"/>
    </source>
</evidence>
<sequence length="187" mass="21006">MESDTPAASGLESLNQIICWTTEDHQGASYIRSYRCSFCKKGFSNAQALGGHMNIHRRDRAKLNLPASVDMNELSLNIIEASNDRPVDKEAELEFSEHIICTLNFPSDIPTEDGVVTNNDERSHTRELQQLPLFAETPKAGYDKNLHNQSSSLYEDGPMKSEVHVDLKLRLGPETQDTCTTTTKEFF</sequence>
<accession>A0A2G5EXH0</accession>
<dbReference type="GO" id="GO:0005634">
    <property type="term" value="C:nucleus"/>
    <property type="evidence" value="ECO:0007669"/>
    <property type="project" value="UniProtKB-SubCell"/>
</dbReference>
<dbReference type="OrthoDB" id="780709at2759"/>
<evidence type="ECO:0000313" key="11">
    <source>
        <dbReference type="Proteomes" id="UP000230069"/>
    </source>
</evidence>
<keyword evidence="5" id="KW-0805">Transcription regulation</keyword>
<comment type="subcellular location">
    <subcellularLocation>
        <location evidence="1">Nucleus</location>
    </subcellularLocation>
</comment>
<evidence type="ECO:0000256" key="1">
    <source>
        <dbReference type="ARBA" id="ARBA00004123"/>
    </source>
</evidence>
<keyword evidence="11" id="KW-1185">Reference proteome</keyword>
<dbReference type="Gene3D" id="3.30.160.60">
    <property type="entry name" value="Classic Zinc Finger"/>
    <property type="match status" value="1"/>
</dbReference>
<evidence type="ECO:0000256" key="5">
    <source>
        <dbReference type="ARBA" id="ARBA00023015"/>
    </source>
</evidence>
<name>A0A2G5EXH0_AQUCA</name>
<evidence type="ECO:0000256" key="2">
    <source>
        <dbReference type="ARBA" id="ARBA00022723"/>
    </source>
</evidence>
<evidence type="ECO:0000256" key="7">
    <source>
        <dbReference type="ARBA" id="ARBA00023242"/>
    </source>
</evidence>
<organism evidence="10 11">
    <name type="scientific">Aquilegia coerulea</name>
    <name type="common">Rocky mountain columbine</name>
    <dbReference type="NCBI Taxonomy" id="218851"/>
    <lineage>
        <taxon>Eukaryota</taxon>
        <taxon>Viridiplantae</taxon>
        <taxon>Streptophyta</taxon>
        <taxon>Embryophyta</taxon>
        <taxon>Tracheophyta</taxon>
        <taxon>Spermatophyta</taxon>
        <taxon>Magnoliopsida</taxon>
        <taxon>Ranunculales</taxon>
        <taxon>Ranunculaceae</taxon>
        <taxon>Thalictroideae</taxon>
        <taxon>Aquilegia</taxon>
    </lineage>
</organism>
<dbReference type="InterPro" id="IPR052426">
    <property type="entry name" value="Plant_dev_regulator"/>
</dbReference>
<dbReference type="GO" id="GO:0008270">
    <property type="term" value="F:zinc ion binding"/>
    <property type="evidence" value="ECO:0007669"/>
    <property type="project" value="UniProtKB-KW"/>
</dbReference>